<feature type="transmembrane region" description="Helical" evidence="1">
    <location>
        <begin position="295"/>
        <end position="313"/>
    </location>
</feature>
<accession>A0A931J3C3</accession>
<dbReference type="Proteomes" id="UP000613266">
    <property type="component" value="Unassembled WGS sequence"/>
</dbReference>
<name>A0A931J3C3_9BURK</name>
<dbReference type="RefSeq" id="WP_198109050.1">
    <property type="nucleotide sequence ID" value="NZ_JAEDAK010000001.1"/>
</dbReference>
<protein>
    <recommendedName>
        <fullName evidence="5">DUF2157 domain-containing protein</fullName>
    </recommendedName>
</protein>
<proteinExistence type="predicted"/>
<feature type="transmembrane region" description="Helical" evidence="1">
    <location>
        <begin position="75"/>
        <end position="93"/>
    </location>
</feature>
<evidence type="ECO:0000256" key="1">
    <source>
        <dbReference type="SAM" id="Phobius"/>
    </source>
</evidence>
<feature type="transmembrane region" description="Helical" evidence="1">
    <location>
        <begin position="172"/>
        <end position="196"/>
    </location>
</feature>
<feature type="transmembrane region" description="Helical" evidence="1">
    <location>
        <begin position="319"/>
        <end position="337"/>
    </location>
</feature>
<evidence type="ECO:0000256" key="2">
    <source>
        <dbReference type="SAM" id="SignalP"/>
    </source>
</evidence>
<keyword evidence="4" id="KW-1185">Reference proteome</keyword>
<keyword evidence="2" id="KW-0732">Signal</keyword>
<organism evidence="3 4">
    <name type="scientific">Inhella proteolytica</name>
    <dbReference type="NCBI Taxonomy" id="2795029"/>
    <lineage>
        <taxon>Bacteria</taxon>
        <taxon>Pseudomonadati</taxon>
        <taxon>Pseudomonadota</taxon>
        <taxon>Betaproteobacteria</taxon>
        <taxon>Burkholderiales</taxon>
        <taxon>Sphaerotilaceae</taxon>
        <taxon>Inhella</taxon>
    </lineage>
</organism>
<dbReference type="AlphaFoldDB" id="A0A931J3C3"/>
<evidence type="ECO:0008006" key="5">
    <source>
        <dbReference type="Google" id="ProtNLM"/>
    </source>
</evidence>
<feature type="transmembrane region" description="Helical" evidence="1">
    <location>
        <begin position="269"/>
        <end position="288"/>
    </location>
</feature>
<reference evidence="3" key="1">
    <citation type="submission" date="2020-12" db="EMBL/GenBank/DDBJ databases">
        <title>The genome sequence of Inhella sp. 1Y17.</title>
        <authorList>
            <person name="Liu Y."/>
        </authorList>
    </citation>
    <scope>NUCLEOTIDE SEQUENCE</scope>
    <source>
        <strain evidence="3">1Y17</strain>
    </source>
</reference>
<keyword evidence="1" id="KW-0812">Transmembrane</keyword>
<feature type="transmembrane region" description="Helical" evidence="1">
    <location>
        <begin position="140"/>
        <end position="160"/>
    </location>
</feature>
<comment type="caution">
    <text evidence="3">The sequence shown here is derived from an EMBL/GenBank/DDBJ whole genome shotgun (WGS) entry which is preliminary data.</text>
</comment>
<keyword evidence="1" id="KW-1133">Transmembrane helix</keyword>
<feature type="transmembrane region" description="Helical" evidence="1">
    <location>
        <begin position="202"/>
        <end position="222"/>
    </location>
</feature>
<evidence type="ECO:0000313" key="4">
    <source>
        <dbReference type="Proteomes" id="UP000613266"/>
    </source>
</evidence>
<feature type="signal peptide" evidence="2">
    <location>
        <begin position="1"/>
        <end position="21"/>
    </location>
</feature>
<feature type="transmembrane region" description="Helical" evidence="1">
    <location>
        <begin position="234"/>
        <end position="254"/>
    </location>
</feature>
<feature type="transmembrane region" description="Helical" evidence="1">
    <location>
        <begin position="349"/>
        <end position="372"/>
    </location>
</feature>
<dbReference type="EMBL" id="JAEDAK010000001">
    <property type="protein sequence ID" value="MBH9575430.1"/>
    <property type="molecule type" value="Genomic_DNA"/>
</dbReference>
<keyword evidence="1" id="KW-0472">Membrane</keyword>
<gene>
    <name evidence="3" type="ORF">I7X39_00800</name>
</gene>
<feature type="transmembrane region" description="Helical" evidence="1">
    <location>
        <begin position="105"/>
        <end position="128"/>
    </location>
</feature>
<sequence>MNILLRVLALCLLLIGAAAHATEAAPEQARQELIDQLERDGYLSPTQAQEVRQKYLGPQASQARSSNEPGLVQRFVTLANFFKLLAVILLLIWARGMLRRFAAGLWYVVALLPKEVYQASFLLLGLVLTIRPDSIWPSQAFYLALFGAFGNLMVLGWIIESHAALREALQRWFGTGLLATALSSTLALLYFGALALAYESQVFGFFAAVSLSSMLCFGMSYSPGLLTLHVRDKALAAVVLGHLLVLLAYSAARLSGHWPPVARVFDTGLQYYCTIAMGTGFLIGASPFRFMPRRLSYLALFLLVLGAALAAYHLADFKVIGSILSVFGVLLALEWLGHLCWRSGFLRGSFIMGITLFAASLAAERFAGFLVWG</sequence>
<evidence type="ECO:0000313" key="3">
    <source>
        <dbReference type="EMBL" id="MBH9575430.1"/>
    </source>
</evidence>
<feature type="chain" id="PRO_5037035322" description="DUF2157 domain-containing protein" evidence="2">
    <location>
        <begin position="22"/>
        <end position="373"/>
    </location>
</feature>